<proteinExistence type="predicted"/>
<evidence type="ECO:0000313" key="2">
    <source>
        <dbReference type="Proteomes" id="UP000789901"/>
    </source>
</evidence>
<name>A0ABN7WJP5_GIGMA</name>
<comment type="caution">
    <text evidence="1">The sequence shown here is derived from an EMBL/GenBank/DDBJ whole genome shotgun (WGS) entry which is preliminary data.</text>
</comment>
<protein>
    <submittedName>
        <fullName evidence="1">33359_t:CDS:1</fullName>
    </submittedName>
</protein>
<reference evidence="1 2" key="1">
    <citation type="submission" date="2021-06" db="EMBL/GenBank/DDBJ databases">
        <authorList>
            <person name="Kallberg Y."/>
            <person name="Tangrot J."/>
            <person name="Rosling A."/>
        </authorList>
    </citation>
    <scope>NUCLEOTIDE SEQUENCE [LARGE SCALE GENOMIC DNA]</scope>
    <source>
        <strain evidence="1 2">120-4 pot B 10/14</strain>
    </source>
</reference>
<accession>A0ABN7WJP5</accession>
<sequence>MELSNEAKEELIIQLNLNYPNITTLCYVTDNLIFSSTLKKFQKLRQLQIGQFAYDINQFYSNQEYLLTLDKFLPGSLKILNLFNINDYNYENLNWFLQGFDVERVKLEVFILPFNIELDLLNLRKFVEKAKCLRHLEIVRSRNYNLEKQKDSEREIIDLCQVKNIKCV</sequence>
<gene>
    <name evidence="1" type="ORF">GMARGA_LOCUS31189</name>
</gene>
<organism evidence="1 2">
    <name type="scientific">Gigaspora margarita</name>
    <dbReference type="NCBI Taxonomy" id="4874"/>
    <lineage>
        <taxon>Eukaryota</taxon>
        <taxon>Fungi</taxon>
        <taxon>Fungi incertae sedis</taxon>
        <taxon>Mucoromycota</taxon>
        <taxon>Glomeromycotina</taxon>
        <taxon>Glomeromycetes</taxon>
        <taxon>Diversisporales</taxon>
        <taxon>Gigasporaceae</taxon>
        <taxon>Gigaspora</taxon>
    </lineage>
</organism>
<evidence type="ECO:0000313" key="1">
    <source>
        <dbReference type="EMBL" id="CAG8832710.1"/>
    </source>
</evidence>
<dbReference type="EMBL" id="CAJVQB010045897">
    <property type="protein sequence ID" value="CAG8832710.1"/>
    <property type="molecule type" value="Genomic_DNA"/>
</dbReference>
<keyword evidence="2" id="KW-1185">Reference proteome</keyword>
<dbReference type="Proteomes" id="UP000789901">
    <property type="component" value="Unassembled WGS sequence"/>
</dbReference>